<keyword evidence="2 9" id="KW-0436">Ligase</keyword>
<feature type="domain" description="AMP-binding enzyme C-terminal" evidence="7">
    <location>
        <begin position="490"/>
        <end position="604"/>
    </location>
</feature>
<dbReference type="InterPro" id="IPR025110">
    <property type="entry name" value="AMP-bd_C"/>
</dbReference>
<dbReference type="GO" id="GO:0070566">
    <property type="term" value="F:adenylyltransferase activity"/>
    <property type="evidence" value="ECO:0007669"/>
    <property type="project" value="TreeGrafter"/>
</dbReference>
<dbReference type="FunFam" id="3.40.50.12780:FF:000013">
    <property type="entry name" value="Long-chain-fatty-acid--AMP ligase FadD32"/>
    <property type="match status" value="1"/>
</dbReference>
<dbReference type="Gene3D" id="3.30.300.30">
    <property type="match status" value="1"/>
</dbReference>
<organism evidence="9 11">
    <name type="scientific">Legionella moravica</name>
    <dbReference type="NCBI Taxonomy" id="39962"/>
    <lineage>
        <taxon>Bacteria</taxon>
        <taxon>Pseudomonadati</taxon>
        <taxon>Pseudomonadota</taxon>
        <taxon>Gammaproteobacteria</taxon>
        <taxon>Legionellales</taxon>
        <taxon>Legionellaceae</taxon>
        <taxon>Legionella</taxon>
    </lineage>
</organism>
<evidence type="ECO:0000256" key="3">
    <source>
        <dbReference type="ARBA" id="ARBA00022832"/>
    </source>
</evidence>
<dbReference type="InterPro" id="IPR020845">
    <property type="entry name" value="AMP-binding_CS"/>
</dbReference>
<dbReference type="OrthoDB" id="9757559at2"/>
<gene>
    <name evidence="8" type="ORF">Lmor_2907</name>
    <name evidence="9" type="ORF">NCTC12239_02319</name>
</gene>
<dbReference type="PROSITE" id="PS00455">
    <property type="entry name" value="AMP_BINDING"/>
    <property type="match status" value="1"/>
</dbReference>
<dbReference type="PANTHER" id="PTHR22754">
    <property type="entry name" value="DISCO-INTERACTING PROTEIN 2 DIP2 -RELATED"/>
    <property type="match status" value="1"/>
</dbReference>
<feature type="transmembrane region" description="Helical" evidence="5">
    <location>
        <begin position="82"/>
        <end position="102"/>
    </location>
</feature>
<dbReference type="CDD" id="cd05931">
    <property type="entry name" value="FAAL"/>
    <property type="match status" value="1"/>
</dbReference>
<keyword evidence="4" id="KW-0443">Lipid metabolism</keyword>
<evidence type="ECO:0000256" key="2">
    <source>
        <dbReference type="ARBA" id="ARBA00022598"/>
    </source>
</evidence>
<dbReference type="GO" id="GO:0005886">
    <property type="term" value="C:plasma membrane"/>
    <property type="evidence" value="ECO:0007669"/>
    <property type="project" value="TreeGrafter"/>
</dbReference>
<keyword evidence="10" id="KW-1185">Reference proteome</keyword>
<dbReference type="InterPro" id="IPR045851">
    <property type="entry name" value="AMP-bd_C_sf"/>
</dbReference>
<dbReference type="AlphaFoldDB" id="A0A378JXE0"/>
<dbReference type="Gene3D" id="3.40.50.12780">
    <property type="entry name" value="N-terminal domain of ligase-like"/>
    <property type="match status" value="1"/>
</dbReference>
<evidence type="ECO:0000256" key="5">
    <source>
        <dbReference type="SAM" id="Phobius"/>
    </source>
</evidence>
<evidence type="ECO:0000256" key="4">
    <source>
        <dbReference type="ARBA" id="ARBA00023098"/>
    </source>
</evidence>
<dbReference type="EMBL" id="UGOG01000001">
    <property type="protein sequence ID" value="STX63375.1"/>
    <property type="molecule type" value="Genomic_DNA"/>
</dbReference>
<dbReference type="Pfam" id="PF23024">
    <property type="entry name" value="AMP-dom_DIP2-like"/>
    <property type="match status" value="1"/>
</dbReference>
<dbReference type="InterPro" id="IPR000873">
    <property type="entry name" value="AMP-dep_synth/lig_dom"/>
</dbReference>
<evidence type="ECO:0000259" key="6">
    <source>
        <dbReference type="Pfam" id="PF00501"/>
    </source>
</evidence>
<dbReference type="SUPFAM" id="SSF56801">
    <property type="entry name" value="Acetyl-CoA synthetase-like"/>
    <property type="match status" value="1"/>
</dbReference>
<evidence type="ECO:0000256" key="1">
    <source>
        <dbReference type="ARBA" id="ARBA00006432"/>
    </source>
</evidence>
<evidence type="ECO:0000313" key="10">
    <source>
        <dbReference type="Proteomes" id="UP000054985"/>
    </source>
</evidence>
<keyword evidence="5" id="KW-0472">Membrane</keyword>
<dbReference type="Pfam" id="PF00501">
    <property type="entry name" value="AMP-binding"/>
    <property type="match status" value="1"/>
</dbReference>
<dbReference type="GO" id="GO:0006633">
    <property type="term" value="P:fatty acid biosynthetic process"/>
    <property type="evidence" value="ECO:0007669"/>
    <property type="project" value="TreeGrafter"/>
</dbReference>
<feature type="domain" description="AMP-dependent synthetase/ligase" evidence="6">
    <location>
        <begin position="21"/>
        <end position="444"/>
    </location>
</feature>
<name>A0A378JXE0_9GAMM</name>
<accession>A0A378JXE0</accession>
<dbReference type="PANTHER" id="PTHR22754:SF32">
    <property type="entry name" value="DISCO-INTERACTING PROTEIN 2"/>
    <property type="match status" value="1"/>
</dbReference>
<comment type="similarity">
    <text evidence="1">Belongs to the ATP-dependent AMP-binding enzyme family.</text>
</comment>
<reference evidence="8 10" key="1">
    <citation type="submission" date="2015-11" db="EMBL/GenBank/DDBJ databases">
        <title>Genomic analysis of 38 Legionella species identifies large and diverse effector repertoires.</title>
        <authorList>
            <person name="Burstein D."/>
            <person name="Amaro F."/>
            <person name="Zusman T."/>
            <person name="Lifshitz Z."/>
            <person name="Cohen O."/>
            <person name="Gilbert J.A."/>
            <person name="Pupko T."/>
            <person name="Shuman H.A."/>
            <person name="Segal G."/>
        </authorList>
    </citation>
    <scope>NUCLEOTIDE SEQUENCE [LARGE SCALE GENOMIC DNA]</scope>
    <source>
        <strain evidence="8 10">ATCC 43877</strain>
    </source>
</reference>
<keyword evidence="5" id="KW-0812">Transmembrane</keyword>
<dbReference type="Proteomes" id="UP000054985">
    <property type="component" value="Unassembled WGS sequence"/>
</dbReference>
<dbReference type="Proteomes" id="UP000254040">
    <property type="component" value="Unassembled WGS sequence"/>
</dbReference>
<dbReference type="InterPro" id="IPR040097">
    <property type="entry name" value="FAAL/FAAC"/>
</dbReference>
<evidence type="ECO:0000313" key="9">
    <source>
        <dbReference type="EMBL" id="STX63375.1"/>
    </source>
</evidence>
<dbReference type="InterPro" id="IPR042099">
    <property type="entry name" value="ANL_N_sf"/>
</dbReference>
<keyword evidence="5" id="KW-1133">Transmembrane helix</keyword>
<reference evidence="9 11" key="2">
    <citation type="submission" date="2018-06" db="EMBL/GenBank/DDBJ databases">
        <authorList>
            <consortium name="Pathogen Informatics"/>
            <person name="Doyle S."/>
        </authorList>
    </citation>
    <scope>NUCLEOTIDE SEQUENCE [LARGE SCALE GENOMIC DNA]</scope>
    <source>
        <strain evidence="9 11">NCTC12239</strain>
    </source>
</reference>
<dbReference type="EC" id="6.2.1.-" evidence="9"/>
<evidence type="ECO:0000259" key="7">
    <source>
        <dbReference type="Pfam" id="PF23024"/>
    </source>
</evidence>
<evidence type="ECO:0000313" key="11">
    <source>
        <dbReference type="Proteomes" id="UP000254040"/>
    </source>
</evidence>
<proteinExistence type="inferred from homology"/>
<dbReference type="EMBL" id="LNYN01000042">
    <property type="protein sequence ID" value="KTD30800.1"/>
    <property type="molecule type" value="Genomic_DNA"/>
</dbReference>
<dbReference type="GO" id="GO:0016874">
    <property type="term" value="F:ligase activity"/>
    <property type="evidence" value="ECO:0007669"/>
    <property type="project" value="UniProtKB-KW"/>
</dbReference>
<dbReference type="STRING" id="39962.Lmor_2907"/>
<dbReference type="RefSeq" id="WP_051190735.1">
    <property type="nucleotide sequence ID" value="NZ_CAAAJG010000026.1"/>
</dbReference>
<keyword evidence="3" id="KW-0276">Fatty acid metabolism</keyword>
<dbReference type="GO" id="GO:0071766">
    <property type="term" value="P:Actinobacterium-type cell wall biogenesis"/>
    <property type="evidence" value="ECO:0007669"/>
    <property type="project" value="UniProtKB-ARBA"/>
</dbReference>
<evidence type="ECO:0000313" key="8">
    <source>
        <dbReference type="EMBL" id="KTD30800.1"/>
    </source>
</evidence>
<sequence>MENSKTSKFSGSTLVDLLEFQAIQNNNKIACRFMTVDNNGEEQIQTLSYKELDINSRKIAALLQNKQFKAGERAILIYQPGLDLISAFFGAMYAGLIPILVYPPHNPKLVHKLQNIIKNSNPSVLLSTEVILKKLKILRRLKWINGVPLVNYLTNKLIPYNVQLTNWSLDQLKWIATDTIPITFETKWSKPDIQGDMLAFLQYTSGSTGVPKGVMISHKNIIHNLEKINHAFCIKNDDVFVSWLPPYHDMGLIGGILEPIYSGTETNLMSPITFLKHPAKWLTTISNMKQRVYSGGPNFSYDYCVKKIPLEVRNKLDLSNWFAAWSGAEPIRYETIESFISAFKPHGFTENALCPSYGLAESTLVVTSHSPGSKPKVIEVSRDSLKQDSSVKINSAKGKTKKLISCGLPIDDLVIISNSTNLPCQPNVIGEICFSSQSVSKGYWNYTKNNDKEFFSSYRGVNNDKLYLKTGDLGFLSEDGELFVTGRIKDLIIVNGVNHYSHDIEHTVSTAHPLIRLNQCACFAIDHNNNERLVIVCETNAQDIKNEGPQIIDAIKHRVQIEHELPVFWIALISPKSLPRTTSGKLKRFETKELLISKKLEIMHEWKENEH</sequence>
<protein>
    <submittedName>
        <fullName evidence="9">Saframycin Mx1 synthetase B</fullName>
        <ecNumber evidence="9">6.2.1.-</ecNumber>
    </submittedName>
</protein>